<evidence type="ECO:0000256" key="1">
    <source>
        <dbReference type="SAM" id="MobiDB-lite"/>
    </source>
</evidence>
<feature type="region of interest" description="Disordered" evidence="1">
    <location>
        <begin position="1"/>
        <end position="24"/>
    </location>
</feature>
<dbReference type="AlphaFoldDB" id="A0A061EY57"/>
<dbReference type="HOGENOM" id="CLU_2799133_0_0_1"/>
<accession>A0A061EY57</accession>
<gene>
    <name evidence="2" type="ORF">TCM_024787</name>
</gene>
<protein>
    <submittedName>
        <fullName evidence="2">Uncharacterized protein</fullName>
    </submittedName>
</protein>
<reference evidence="2 3" key="1">
    <citation type="journal article" date="2013" name="Genome Biol.">
        <title>The genome sequence of the most widely cultivated cacao type and its use to identify candidate genes regulating pod color.</title>
        <authorList>
            <person name="Motamayor J.C."/>
            <person name="Mockaitis K."/>
            <person name="Schmutz J."/>
            <person name="Haiminen N."/>
            <person name="Iii D.L."/>
            <person name="Cornejo O."/>
            <person name="Findley S.D."/>
            <person name="Zheng P."/>
            <person name="Utro F."/>
            <person name="Royaert S."/>
            <person name="Saski C."/>
            <person name="Jenkins J."/>
            <person name="Podicheti R."/>
            <person name="Zhao M."/>
            <person name="Scheffler B.E."/>
            <person name="Stack J.C."/>
            <person name="Feltus F.A."/>
            <person name="Mustiga G.M."/>
            <person name="Amores F."/>
            <person name="Phillips W."/>
            <person name="Marelli J.P."/>
            <person name="May G.D."/>
            <person name="Shapiro H."/>
            <person name="Ma J."/>
            <person name="Bustamante C.D."/>
            <person name="Schnell R.J."/>
            <person name="Main D."/>
            <person name="Gilbert D."/>
            <person name="Parida L."/>
            <person name="Kuhn D.N."/>
        </authorList>
    </citation>
    <scope>NUCLEOTIDE SEQUENCE [LARGE SCALE GENOMIC DNA]</scope>
    <source>
        <strain evidence="3">cv. Matina 1-6</strain>
    </source>
</reference>
<name>A0A061EY57_THECC</name>
<evidence type="ECO:0000313" key="2">
    <source>
        <dbReference type="EMBL" id="EOY09367.1"/>
    </source>
</evidence>
<organism evidence="2 3">
    <name type="scientific">Theobroma cacao</name>
    <name type="common">Cacao</name>
    <name type="synonym">Cocoa</name>
    <dbReference type="NCBI Taxonomy" id="3641"/>
    <lineage>
        <taxon>Eukaryota</taxon>
        <taxon>Viridiplantae</taxon>
        <taxon>Streptophyta</taxon>
        <taxon>Embryophyta</taxon>
        <taxon>Tracheophyta</taxon>
        <taxon>Spermatophyta</taxon>
        <taxon>Magnoliopsida</taxon>
        <taxon>eudicotyledons</taxon>
        <taxon>Gunneridae</taxon>
        <taxon>Pentapetalae</taxon>
        <taxon>rosids</taxon>
        <taxon>malvids</taxon>
        <taxon>Malvales</taxon>
        <taxon>Malvaceae</taxon>
        <taxon>Byttnerioideae</taxon>
        <taxon>Theobroma</taxon>
    </lineage>
</organism>
<dbReference type="Proteomes" id="UP000026915">
    <property type="component" value="Chromosome 5"/>
</dbReference>
<keyword evidence="3" id="KW-1185">Reference proteome</keyword>
<dbReference type="InParanoid" id="A0A061EY57"/>
<evidence type="ECO:0000313" key="3">
    <source>
        <dbReference type="Proteomes" id="UP000026915"/>
    </source>
</evidence>
<dbReference type="Gramene" id="EOY09367">
    <property type="protein sequence ID" value="EOY09367"/>
    <property type="gene ID" value="TCM_024787"/>
</dbReference>
<dbReference type="EMBL" id="CM001883">
    <property type="protein sequence ID" value="EOY09367.1"/>
    <property type="molecule type" value="Genomic_DNA"/>
</dbReference>
<proteinExistence type="predicted"/>
<sequence>MMSSASNFVPEKHPPERGNSLPLFGDPSKKVIPCWAAIGPTRRSVGAQIHYARPASGSPQGEIQNAPF</sequence>